<feature type="region of interest" description="Disordered" evidence="1">
    <location>
        <begin position="1"/>
        <end position="92"/>
    </location>
</feature>
<feature type="domain" description="Reverse transcriptase Ty1/copia-type" evidence="2">
    <location>
        <begin position="236"/>
        <end position="452"/>
    </location>
</feature>
<dbReference type="Pfam" id="PF07727">
    <property type="entry name" value="RVT_2"/>
    <property type="match status" value="1"/>
</dbReference>
<dbReference type="EMBL" id="LSRX01001690">
    <property type="protein sequence ID" value="OLP77921.1"/>
    <property type="molecule type" value="Genomic_DNA"/>
</dbReference>
<feature type="compositionally biased region" description="Polar residues" evidence="1">
    <location>
        <begin position="30"/>
        <end position="40"/>
    </location>
</feature>
<dbReference type="Proteomes" id="UP000186817">
    <property type="component" value="Unassembled WGS sequence"/>
</dbReference>
<evidence type="ECO:0000256" key="1">
    <source>
        <dbReference type="SAM" id="MobiDB-lite"/>
    </source>
</evidence>
<feature type="compositionally biased region" description="Basic and acidic residues" evidence="1">
    <location>
        <begin position="41"/>
        <end position="54"/>
    </location>
</feature>
<evidence type="ECO:0000313" key="4">
    <source>
        <dbReference type="Proteomes" id="UP000186817"/>
    </source>
</evidence>
<dbReference type="AlphaFoldDB" id="A0A1Q9C4S6"/>
<reference evidence="3 4" key="1">
    <citation type="submission" date="2016-02" db="EMBL/GenBank/DDBJ databases">
        <title>Genome analysis of coral dinoflagellate symbionts highlights evolutionary adaptations to a symbiotic lifestyle.</title>
        <authorList>
            <person name="Aranda M."/>
            <person name="Li Y."/>
            <person name="Liew Y.J."/>
            <person name="Baumgarten S."/>
            <person name="Simakov O."/>
            <person name="Wilson M."/>
            <person name="Piel J."/>
            <person name="Ashoor H."/>
            <person name="Bougouffa S."/>
            <person name="Bajic V.B."/>
            <person name="Ryu T."/>
            <person name="Ravasi T."/>
            <person name="Bayer T."/>
            <person name="Micklem G."/>
            <person name="Kim H."/>
            <person name="Bhak J."/>
            <person name="Lajeunesse T.C."/>
            <person name="Voolstra C.R."/>
        </authorList>
    </citation>
    <scope>NUCLEOTIDE SEQUENCE [LARGE SCALE GENOMIC DNA]</scope>
    <source>
        <strain evidence="3 4">CCMP2467</strain>
    </source>
</reference>
<gene>
    <name evidence="3" type="primary">GIP</name>
    <name evidence="3" type="ORF">AK812_SmicGene41960</name>
</gene>
<organism evidence="3 4">
    <name type="scientific">Symbiodinium microadriaticum</name>
    <name type="common">Dinoflagellate</name>
    <name type="synonym">Zooxanthella microadriatica</name>
    <dbReference type="NCBI Taxonomy" id="2951"/>
    <lineage>
        <taxon>Eukaryota</taxon>
        <taxon>Sar</taxon>
        <taxon>Alveolata</taxon>
        <taxon>Dinophyceae</taxon>
        <taxon>Suessiales</taxon>
        <taxon>Symbiodiniaceae</taxon>
        <taxon>Symbiodinium</taxon>
    </lineage>
</organism>
<accession>A0A1Q9C4S6</accession>
<feature type="compositionally biased region" description="Polar residues" evidence="1">
    <location>
        <begin position="1"/>
        <end position="13"/>
    </location>
</feature>
<protein>
    <submittedName>
        <fullName evidence="3">Copia protein</fullName>
    </submittedName>
</protein>
<sequence>MPLPTNPGTNNVSAARVSQLPDDDLGQPEQELTPQVSVNESESRDPSRAPEVERGAAAPSTFEPISGQETPALSEIPAPSSVDASQVPVPDSEEGLYGEHVLLASEAVTGNPDVEPELLTFTTLHVSESSEGPPLAEDNLPYVESPLECAEGQAFCVEIPLKPRDVQKWAQESSPEQLATLATVGKRARVEVRVKDLSREEVALFDQAKQKELQCWIQTSAIKNILRSKLNPSQILKSRWILTWKAPEPGETKKRAKARLVVLGFQDPKLVEVMRDAPTLSREGRATVLQTIASCRFPLSSFDIKTAFLRGKADEGNPLAMEPPPELRKLLNLPESEVCQLVGNAYGRVDAPLLFYKELCKQLKLLGFTVHPLEPCVFLLKTGSRLHGILGVHVDDGVCGGDEHFLQKIESLQKILPFGSRKHQSFIFTGIQLEQLPDYSIRASQSEYVHRIPQIDIGRNRRQFPEAAVNEEERTKLRGLIGSVQYAVTHTRPDIAARLGELQCQTTTATVQTLLLANKVLREAQEHHQVCIFFQSIPVERLTFVAFGDASFASSKNLNSHQGVLICATNDQLNQNLEAPISPLTWSSKKIPRVVRSTLSAEAYAMSKAVDLLGWVRALWGVIHVPEFQWQKPESGFRQLRTAIIVTDCKSLFDLVTRLAMPACEEYRTTLEVLLIKQRCLENACFRWENPQIWMHLIEKQWSV</sequence>
<name>A0A1Q9C4S6_SYMMI</name>
<evidence type="ECO:0000313" key="3">
    <source>
        <dbReference type="EMBL" id="OLP77921.1"/>
    </source>
</evidence>
<dbReference type="OrthoDB" id="446391at2759"/>
<keyword evidence="4" id="KW-1185">Reference proteome</keyword>
<comment type="caution">
    <text evidence="3">The sequence shown here is derived from an EMBL/GenBank/DDBJ whole genome shotgun (WGS) entry which is preliminary data.</text>
</comment>
<proteinExistence type="predicted"/>
<evidence type="ECO:0000259" key="2">
    <source>
        <dbReference type="Pfam" id="PF07727"/>
    </source>
</evidence>
<dbReference type="InterPro" id="IPR013103">
    <property type="entry name" value="RVT_2"/>
</dbReference>